<dbReference type="InterPro" id="IPR002347">
    <property type="entry name" value="SDR_fam"/>
</dbReference>
<dbReference type="GO" id="GO:0016616">
    <property type="term" value="F:oxidoreductase activity, acting on the CH-OH group of donors, NAD or NADP as acceptor"/>
    <property type="evidence" value="ECO:0007669"/>
    <property type="project" value="TreeGrafter"/>
</dbReference>
<dbReference type="PANTHER" id="PTHR42760:SF40">
    <property type="entry name" value="3-OXOACYL-[ACYL-CARRIER-PROTEIN] REDUCTASE, CHLOROPLASTIC"/>
    <property type="match status" value="1"/>
</dbReference>
<dbReference type="Pfam" id="PF13561">
    <property type="entry name" value="adh_short_C2"/>
    <property type="match status" value="1"/>
</dbReference>
<dbReference type="Gene3D" id="3.40.50.720">
    <property type="entry name" value="NAD(P)-binding Rossmann-like Domain"/>
    <property type="match status" value="1"/>
</dbReference>
<comment type="similarity">
    <text evidence="1">Belongs to the short-chain dehydrogenases/reductases (SDR) family.</text>
</comment>
<dbReference type="CDD" id="cd05233">
    <property type="entry name" value="SDR_c"/>
    <property type="match status" value="1"/>
</dbReference>
<sequence length="228" mass="24036">MQAIVTGGSRGIGLEITKLLLARGYAMHVLSRTAPSAPLTGATWWSADMADYAALCKTVDAIGTPDVLINNAGQMNPMTALDYDDAAIGNMLQVNLISAVRLSVTVAERMAAKGGGRIVSLGSIAGEIGHPDIWYGISKAGLANAMRSLARSHGPRGVVANTVAPGPIETDLMRAIPEDRKQRLRAATINQRFCTAQEVATTVCWLATDAPACINGEVFDVNNGVNYR</sequence>
<dbReference type="PANTHER" id="PTHR42760">
    <property type="entry name" value="SHORT-CHAIN DEHYDROGENASES/REDUCTASES FAMILY MEMBER"/>
    <property type="match status" value="1"/>
</dbReference>
<proteinExistence type="inferred from homology"/>
<evidence type="ECO:0000313" key="2">
    <source>
        <dbReference type="EMBL" id="MBA5687433.1"/>
    </source>
</evidence>
<dbReference type="PRINTS" id="PR00080">
    <property type="entry name" value="SDRFAMILY"/>
</dbReference>
<name>A0A7W2F960_9BURK</name>
<dbReference type="RefSeq" id="WP_182153274.1">
    <property type="nucleotide sequence ID" value="NZ_JACEZU010000004.1"/>
</dbReference>
<dbReference type="AlphaFoldDB" id="A0A7W2F960"/>
<dbReference type="GO" id="GO:0030497">
    <property type="term" value="P:fatty acid elongation"/>
    <property type="evidence" value="ECO:0007669"/>
    <property type="project" value="TreeGrafter"/>
</dbReference>
<accession>A0A7W2F960</accession>
<dbReference type="EMBL" id="JACEZU010000004">
    <property type="protein sequence ID" value="MBA5687433.1"/>
    <property type="molecule type" value="Genomic_DNA"/>
</dbReference>
<evidence type="ECO:0000313" key="3">
    <source>
        <dbReference type="Proteomes" id="UP000573499"/>
    </source>
</evidence>
<reference evidence="2 3" key="1">
    <citation type="submission" date="2020-07" db="EMBL/GenBank/DDBJ databases">
        <title>Novel species isolated from subtropical streams in China.</title>
        <authorList>
            <person name="Lu H."/>
        </authorList>
    </citation>
    <scope>NUCLEOTIDE SEQUENCE [LARGE SCALE GENOMIC DNA]</scope>
    <source>
        <strain evidence="2 3">LX47W</strain>
    </source>
</reference>
<evidence type="ECO:0000256" key="1">
    <source>
        <dbReference type="ARBA" id="ARBA00006484"/>
    </source>
</evidence>
<keyword evidence="3" id="KW-1185">Reference proteome</keyword>
<gene>
    <name evidence="2" type="ORF">H3H39_10290</name>
</gene>
<protein>
    <submittedName>
        <fullName evidence="2">SDR family oxidoreductase</fullName>
    </submittedName>
</protein>
<dbReference type="SUPFAM" id="SSF51735">
    <property type="entry name" value="NAD(P)-binding Rossmann-fold domains"/>
    <property type="match status" value="1"/>
</dbReference>
<organism evidence="2 3">
    <name type="scientific">Rugamonas apoptosis</name>
    <dbReference type="NCBI Taxonomy" id="2758570"/>
    <lineage>
        <taxon>Bacteria</taxon>
        <taxon>Pseudomonadati</taxon>
        <taxon>Pseudomonadota</taxon>
        <taxon>Betaproteobacteria</taxon>
        <taxon>Burkholderiales</taxon>
        <taxon>Oxalobacteraceae</taxon>
        <taxon>Telluria group</taxon>
        <taxon>Rugamonas</taxon>
    </lineage>
</organism>
<dbReference type="Proteomes" id="UP000573499">
    <property type="component" value="Unassembled WGS sequence"/>
</dbReference>
<comment type="caution">
    <text evidence="2">The sequence shown here is derived from an EMBL/GenBank/DDBJ whole genome shotgun (WGS) entry which is preliminary data.</text>
</comment>
<dbReference type="InterPro" id="IPR036291">
    <property type="entry name" value="NAD(P)-bd_dom_sf"/>
</dbReference>
<dbReference type="PRINTS" id="PR00081">
    <property type="entry name" value="GDHRDH"/>
</dbReference>